<dbReference type="Proteomes" id="UP000250223">
    <property type="component" value="Unassembled WGS sequence"/>
</dbReference>
<dbReference type="RefSeq" id="WP_089864437.1">
    <property type="nucleotide sequence ID" value="NZ_CP173238.1"/>
</dbReference>
<accession>A0A240B448</accession>
<dbReference type="GeneID" id="70578263"/>
<dbReference type="InterPro" id="IPR036412">
    <property type="entry name" value="HAD-like_sf"/>
</dbReference>
<reference evidence="1 3" key="1">
    <citation type="submission" date="2016-10" db="EMBL/GenBank/DDBJ databases">
        <authorList>
            <person name="Varghese N."/>
            <person name="Submissions S."/>
        </authorList>
    </citation>
    <scope>NUCLEOTIDE SEQUENCE [LARGE SCALE GENOMIC DNA]</scope>
    <source>
        <strain evidence="1 3">NLAE-zl-C224</strain>
    </source>
</reference>
<dbReference type="GO" id="GO:0016791">
    <property type="term" value="F:phosphatase activity"/>
    <property type="evidence" value="ECO:0007669"/>
    <property type="project" value="TreeGrafter"/>
</dbReference>
<keyword evidence="2" id="KW-0378">Hydrolase</keyword>
<dbReference type="STRING" id="1494.SAMN05216497_10541"/>
<dbReference type="PRINTS" id="PR00413">
    <property type="entry name" value="HADHALOGNASE"/>
</dbReference>
<organism evidence="2 4">
    <name type="scientific">Clostridium cochlearium</name>
    <dbReference type="NCBI Taxonomy" id="1494"/>
    <lineage>
        <taxon>Bacteria</taxon>
        <taxon>Bacillati</taxon>
        <taxon>Bacillota</taxon>
        <taxon>Clostridia</taxon>
        <taxon>Eubacteriales</taxon>
        <taxon>Clostridiaceae</taxon>
        <taxon>Clostridium</taxon>
    </lineage>
</organism>
<proteinExistence type="predicted"/>
<dbReference type="Pfam" id="PF13419">
    <property type="entry name" value="HAD_2"/>
    <property type="match status" value="1"/>
</dbReference>
<dbReference type="SFLD" id="SFLDS00003">
    <property type="entry name" value="Haloacid_Dehalogenase"/>
    <property type="match status" value="1"/>
</dbReference>
<name>A0A240B448_CLOCO</name>
<dbReference type="Proteomes" id="UP000198811">
    <property type="component" value="Unassembled WGS sequence"/>
</dbReference>
<dbReference type="SUPFAM" id="SSF56784">
    <property type="entry name" value="HAD-like"/>
    <property type="match status" value="1"/>
</dbReference>
<evidence type="ECO:0000313" key="2">
    <source>
        <dbReference type="EMBL" id="SQB33791.1"/>
    </source>
</evidence>
<dbReference type="AlphaFoldDB" id="A0A240B448"/>
<keyword evidence="3" id="KW-1185">Reference proteome</keyword>
<dbReference type="PANTHER" id="PTHR18901:SF38">
    <property type="entry name" value="PSEUDOURIDINE-5'-PHOSPHATASE"/>
    <property type="match status" value="1"/>
</dbReference>
<evidence type="ECO:0000313" key="3">
    <source>
        <dbReference type="Proteomes" id="UP000198811"/>
    </source>
</evidence>
<dbReference type="InterPro" id="IPR023214">
    <property type="entry name" value="HAD_sf"/>
</dbReference>
<evidence type="ECO:0000313" key="1">
    <source>
        <dbReference type="EMBL" id="SDL02892.1"/>
    </source>
</evidence>
<sequence>MFDNIEAAIFDMDGTLIDSMWVWEKIDIKYLEKRNIPIPKDLNESIAHLTFEECAKYFKNTFNLNDTVETIMDEWNTMAIYEYSHNVKLKKGALDFLTLLKNKGIKLGLATSNCDMLLKIALKNNGIYDIFDCITTSDEVNKSKEFPDVYLLCAKKLKVSPEHCIVFEDILPAIRGAKSAGMKVVGVHDIYAKNQKKEIMKNADFYILEYNELIKAV</sequence>
<evidence type="ECO:0000313" key="4">
    <source>
        <dbReference type="Proteomes" id="UP000250223"/>
    </source>
</evidence>
<dbReference type="InterPro" id="IPR041492">
    <property type="entry name" value="HAD_2"/>
</dbReference>
<dbReference type="EMBL" id="FNGL01000005">
    <property type="protein sequence ID" value="SDL02892.1"/>
    <property type="molecule type" value="Genomic_DNA"/>
</dbReference>
<dbReference type="Gene3D" id="3.40.50.1000">
    <property type="entry name" value="HAD superfamily/HAD-like"/>
    <property type="match status" value="1"/>
</dbReference>
<dbReference type="SFLD" id="SFLDG01129">
    <property type="entry name" value="C1.5:_HAD__Beta-PGM__Phosphata"/>
    <property type="match status" value="1"/>
</dbReference>
<dbReference type="OrthoDB" id="9797743at2"/>
<reference evidence="2 4" key="2">
    <citation type="submission" date="2018-06" db="EMBL/GenBank/DDBJ databases">
        <authorList>
            <consortium name="Pathogen Informatics"/>
            <person name="Doyle S."/>
        </authorList>
    </citation>
    <scope>NUCLEOTIDE SEQUENCE [LARGE SCALE GENOMIC DNA]</scope>
    <source>
        <strain evidence="2 4">NCTC13028</strain>
    </source>
</reference>
<dbReference type="PANTHER" id="PTHR18901">
    <property type="entry name" value="2-DEOXYGLUCOSE-6-PHOSPHATE PHOSPHATASE 2"/>
    <property type="match status" value="1"/>
</dbReference>
<gene>
    <name evidence="2" type="ORF">NCTC13028_00700</name>
    <name evidence="1" type="ORF">SAMN05216497_10541</name>
</gene>
<dbReference type="Gene3D" id="1.10.150.240">
    <property type="entry name" value="Putative phosphatase, domain 2"/>
    <property type="match status" value="1"/>
</dbReference>
<protein>
    <submittedName>
        <fullName evidence="1">Haloacid dehalogenase superfamily, subfamily IA, variant 3 with third motif having DD or ED</fullName>
    </submittedName>
    <submittedName>
        <fullName evidence="2">Phosphatase</fullName>
        <ecNumber evidence="2">3.1.3.-</ecNumber>
    </submittedName>
</protein>
<dbReference type="NCBIfam" id="TIGR01509">
    <property type="entry name" value="HAD-SF-IA-v3"/>
    <property type="match status" value="1"/>
</dbReference>
<dbReference type="EMBL" id="UAWC01000001">
    <property type="protein sequence ID" value="SQB33791.1"/>
    <property type="molecule type" value="Genomic_DNA"/>
</dbReference>
<dbReference type="InterPro" id="IPR023198">
    <property type="entry name" value="PGP-like_dom2"/>
</dbReference>
<dbReference type="CDD" id="cd07505">
    <property type="entry name" value="HAD_BPGM-like"/>
    <property type="match status" value="1"/>
</dbReference>
<dbReference type="EC" id="3.1.3.-" evidence="2"/>
<dbReference type="InterPro" id="IPR006439">
    <property type="entry name" value="HAD-SF_hydro_IA"/>
</dbReference>